<evidence type="ECO:0000256" key="1">
    <source>
        <dbReference type="SAM" id="MobiDB-lite"/>
    </source>
</evidence>
<dbReference type="EMBL" id="CAUYUJ010017015">
    <property type="protein sequence ID" value="CAK0870905.1"/>
    <property type="molecule type" value="Genomic_DNA"/>
</dbReference>
<gene>
    <name evidence="2" type="ORF">PCOR1329_LOCUS56888</name>
</gene>
<name>A0ABN9VCT8_9DINO</name>
<feature type="region of interest" description="Disordered" evidence="1">
    <location>
        <begin position="386"/>
        <end position="422"/>
    </location>
</feature>
<accession>A0ABN9VCT8</accession>
<feature type="compositionally biased region" description="Low complexity" evidence="1">
    <location>
        <begin position="386"/>
        <end position="406"/>
    </location>
</feature>
<dbReference type="Proteomes" id="UP001189429">
    <property type="component" value="Unassembled WGS sequence"/>
</dbReference>
<evidence type="ECO:0008006" key="4">
    <source>
        <dbReference type="Google" id="ProtNLM"/>
    </source>
</evidence>
<keyword evidence="3" id="KW-1185">Reference proteome</keyword>
<evidence type="ECO:0000313" key="3">
    <source>
        <dbReference type="Proteomes" id="UP001189429"/>
    </source>
</evidence>
<proteinExistence type="predicted"/>
<organism evidence="2 3">
    <name type="scientific">Prorocentrum cordatum</name>
    <dbReference type="NCBI Taxonomy" id="2364126"/>
    <lineage>
        <taxon>Eukaryota</taxon>
        <taxon>Sar</taxon>
        <taxon>Alveolata</taxon>
        <taxon>Dinophyceae</taxon>
        <taxon>Prorocentrales</taxon>
        <taxon>Prorocentraceae</taxon>
        <taxon>Prorocentrum</taxon>
    </lineage>
</organism>
<reference evidence="2" key="1">
    <citation type="submission" date="2023-10" db="EMBL/GenBank/DDBJ databases">
        <authorList>
            <person name="Chen Y."/>
            <person name="Shah S."/>
            <person name="Dougan E. K."/>
            <person name="Thang M."/>
            <person name="Chan C."/>
        </authorList>
    </citation>
    <scope>NUCLEOTIDE SEQUENCE [LARGE SCALE GENOMIC DNA]</scope>
</reference>
<sequence>MVEYDFQAQFAERQPPWDYDRIVRSITQGTSCTAAIEAKQSAVTDIPEDVGSVLGQARSVDLGAPRALEVGVSEPLPPPGLGADKCDLQAELVERFGRPLTDGLDAAEEGHVRPQRRRTIQSACQIITPGEAICVRPSTGDFMGHPSVARGPPCFYRKDLEALCGIRQRATSSPMALVTKPNGVTTVEKVKRVQAGRVGFGEISLFLRHSSVLSVERAAIIALVQLALLSEMEVIASSWTLVENANPLALQVLEDLAFGLEGSEELQQLLHSEHPLLKLLFDREFDERVDIDFSILRARALSRSLATSAGSASEDVGTVELRFGEHDCQDALSAWQEEWPAEKKEWCCSSEELGCETIEQPFDCKSSFDDREEKWTFNKKDSLTGAARTRASAARTRPSWRAASGSGRRGRSCLPAGARRPPWPPRCAPRGCCWR</sequence>
<evidence type="ECO:0000313" key="2">
    <source>
        <dbReference type="EMBL" id="CAK0870905.1"/>
    </source>
</evidence>
<comment type="caution">
    <text evidence="2">The sequence shown here is derived from an EMBL/GenBank/DDBJ whole genome shotgun (WGS) entry which is preliminary data.</text>
</comment>
<protein>
    <recommendedName>
        <fullName evidence="4">Poly(ADP-ribose) glycohydrolase</fullName>
    </recommendedName>
</protein>